<dbReference type="RefSeq" id="WP_277634619.1">
    <property type="nucleotide sequence ID" value="NZ_JALBUR010000025.1"/>
</dbReference>
<dbReference type="AlphaFoldDB" id="A0AB35U5U8"/>
<evidence type="ECO:0000313" key="1">
    <source>
        <dbReference type="EMBL" id="MDX8420199.1"/>
    </source>
</evidence>
<comment type="caution">
    <text evidence="1">The sequence shown here is derived from an EMBL/GenBank/DDBJ whole genome shotgun (WGS) entry which is preliminary data.</text>
</comment>
<accession>A0AB35U5U8</accession>
<gene>
    <name evidence="1" type="ORF">MOZ60_08845</name>
</gene>
<organism evidence="1 2">
    <name type="scientific">Grylomicrobium aquisgranensis</name>
    <dbReference type="NCBI Taxonomy" id="2926318"/>
    <lineage>
        <taxon>Bacteria</taxon>
        <taxon>Bacillati</taxon>
        <taxon>Bacillota</taxon>
        <taxon>Erysipelotrichia</taxon>
        <taxon>Erysipelotrichales</taxon>
        <taxon>Erysipelotrichaceae</taxon>
        <taxon>Grylomicrobium</taxon>
    </lineage>
</organism>
<reference evidence="1 2" key="1">
    <citation type="submission" date="2022-03" db="EMBL/GenBank/DDBJ databases">
        <title>Novel taxa within the pig intestine.</title>
        <authorList>
            <person name="Wylensek D."/>
            <person name="Bishof K."/>
            <person name="Afrizal A."/>
            <person name="Clavel T."/>
        </authorList>
    </citation>
    <scope>NUCLEOTIDE SEQUENCE [LARGE SCALE GENOMIC DNA]</scope>
    <source>
        <strain evidence="1 2">CLA-KB-P133</strain>
    </source>
</reference>
<sequence length="171" mass="18671">MIRKLSIIIVYGVLAAILFLAVRADLHASQTPQVPSTSEEQSAAVQEDEIQDAWIGQDERQSHALILMNGYRAVMISFDPMETDVSVRYSMYQEAQMTDSSGSFWRLFATQANASCIASVKTSREGILLMSLPDGSMVPAKAMSSGNAANLIARAQEIQNGFNQGGQHENQ</sequence>
<protein>
    <submittedName>
        <fullName evidence="1">Uncharacterized protein</fullName>
    </submittedName>
</protein>
<proteinExistence type="predicted"/>
<keyword evidence="2" id="KW-1185">Reference proteome</keyword>
<dbReference type="Proteomes" id="UP001286174">
    <property type="component" value="Unassembled WGS sequence"/>
</dbReference>
<evidence type="ECO:0000313" key="2">
    <source>
        <dbReference type="Proteomes" id="UP001286174"/>
    </source>
</evidence>
<name>A0AB35U5U8_9FIRM</name>
<dbReference type="EMBL" id="JALBUR010000025">
    <property type="protein sequence ID" value="MDX8420199.1"/>
    <property type="molecule type" value="Genomic_DNA"/>
</dbReference>